<name>A0ABW3ZNY1_9RHOB</name>
<comment type="caution">
    <text evidence="1">The sequence shown here is derived from an EMBL/GenBank/DDBJ whole genome shotgun (WGS) entry which is preliminary data.</text>
</comment>
<protein>
    <submittedName>
        <fullName evidence="1">DUF2793 domain-containing protein</fullName>
    </submittedName>
</protein>
<feature type="non-terminal residue" evidence="1">
    <location>
        <position position="94"/>
    </location>
</feature>
<dbReference type="InterPro" id="IPR021251">
    <property type="entry name" value="DUF2793"/>
</dbReference>
<dbReference type="Proteomes" id="UP001597135">
    <property type="component" value="Unassembled WGS sequence"/>
</dbReference>
<dbReference type="EMBL" id="JBHTMU010000051">
    <property type="protein sequence ID" value="MFD1344470.1"/>
    <property type="molecule type" value="Genomic_DNA"/>
</dbReference>
<evidence type="ECO:0000313" key="2">
    <source>
        <dbReference type="Proteomes" id="UP001597135"/>
    </source>
</evidence>
<sequence>MSETSPALALPYLAPAQAQKHVTVNEALRRLDALVQLVFEEVGRAAPPALPEEGRAYVTGPGATDAWAGQAEGVIAAWQDGAWAFIEPRPGWQG</sequence>
<keyword evidence="2" id="KW-1185">Reference proteome</keyword>
<organism evidence="1 2">
    <name type="scientific">Litorisediminicola beolgyonensis</name>
    <dbReference type="NCBI Taxonomy" id="1173614"/>
    <lineage>
        <taxon>Bacteria</taxon>
        <taxon>Pseudomonadati</taxon>
        <taxon>Pseudomonadota</taxon>
        <taxon>Alphaproteobacteria</taxon>
        <taxon>Rhodobacterales</taxon>
        <taxon>Paracoccaceae</taxon>
        <taxon>Litorisediminicola</taxon>
    </lineage>
</organism>
<proteinExistence type="predicted"/>
<accession>A0ABW3ZNY1</accession>
<dbReference type="RefSeq" id="WP_386806050.1">
    <property type="nucleotide sequence ID" value="NZ_JBHTMU010000051.1"/>
</dbReference>
<dbReference type="Pfam" id="PF10983">
    <property type="entry name" value="DUF2793"/>
    <property type="match status" value="1"/>
</dbReference>
<reference evidence="2" key="1">
    <citation type="journal article" date="2019" name="Int. J. Syst. Evol. Microbiol.">
        <title>The Global Catalogue of Microorganisms (GCM) 10K type strain sequencing project: providing services to taxonomists for standard genome sequencing and annotation.</title>
        <authorList>
            <consortium name="The Broad Institute Genomics Platform"/>
            <consortium name="The Broad Institute Genome Sequencing Center for Infectious Disease"/>
            <person name="Wu L."/>
            <person name="Ma J."/>
        </authorList>
    </citation>
    <scope>NUCLEOTIDE SEQUENCE [LARGE SCALE GENOMIC DNA]</scope>
    <source>
        <strain evidence="2">CCUG 62953</strain>
    </source>
</reference>
<gene>
    <name evidence="1" type="ORF">ACFQ4E_18715</name>
</gene>
<evidence type="ECO:0000313" key="1">
    <source>
        <dbReference type="EMBL" id="MFD1344470.1"/>
    </source>
</evidence>